<proteinExistence type="predicted"/>
<dbReference type="AlphaFoldDB" id="A0AAJ6DBM9"/>
<feature type="transmembrane region" description="Helical" evidence="1">
    <location>
        <begin position="7"/>
        <end position="28"/>
    </location>
</feature>
<keyword evidence="1" id="KW-1133">Transmembrane helix</keyword>
<keyword evidence="1" id="KW-0472">Membrane</keyword>
<sequence>MQAVRFVSLVVMIIALVVAVFVVLNNVMDPGSLPDPIAPAVEVLPEQGSGAAIVLTVVVVGVGILASVVHKNAKKALEKQDSKKDL</sequence>
<keyword evidence="3" id="KW-1185">Reference proteome</keyword>
<name>A0AAJ6DBM9_9MICC</name>
<keyword evidence="1" id="KW-0812">Transmembrane</keyword>
<dbReference type="Proteomes" id="UP001224674">
    <property type="component" value="Chromosome"/>
</dbReference>
<evidence type="ECO:0000313" key="3">
    <source>
        <dbReference type="Proteomes" id="UP001224674"/>
    </source>
</evidence>
<evidence type="ECO:0000313" key="2">
    <source>
        <dbReference type="EMBL" id="WGH92251.1"/>
    </source>
</evidence>
<reference evidence="2 3" key="1">
    <citation type="submission" date="2023-03" db="EMBL/GenBank/DDBJ databases">
        <title>Complete genome sequences of several Auritidibacter ignavus strains isolated from ear infections.</title>
        <authorList>
            <person name="Baehr T."/>
            <person name="Baumhoegger A.M."/>
        </authorList>
    </citation>
    <scope>NUCLEOTIDE SEQUENCE [LARGE SCALE GENOMIC DNA]</scope>
    <source>
        <strain evidence="2 3">BABAE-6</strain>
    </source>
</reference>
<protein>
    <submittedName>
        <fullName evidence="2">Uncharacterized protein</fullName>
    </submittedName>
</protein>
<gene>
    <name evidence="2" type="ORF">QDX21_07900</name>
</gene>
<organism evidence="2 3">
    <name type="scientific">Auritidibacter ignavus</name>
    <dbReference type="NCBI Taxonomy" id="678932"/>
    <lineage>
        <taxon>Bacteria</taxon>
        <taxon>Bacillati</taxon>
        <taxon>Actinomycetota</taxon>
        <taxon>Actinomycetes</taxon>
        <taxon>Micrococcales</taxon>
        <taxon>Micrococcaceae</taxon>
        <taxon>Auritidibacter</taxon>
    </lineage>
</organism>
<feature type="transmembrane region" description="Helical" evidence="1">
    <location>
        <begin position="48"/>
        <end position="69"/>
    </location>
</feature>
<dbReference type="RefSeq" id="WP_110111043.1">
    <property type="nucleotide sequence ID" value="NZ_CP122566.1"/>
</dbReference>
<dbReference type="EMBL" id="CP122566">
    <property type="protein sequence ID" value="WGH92251.1"/>
    <property type="molecule type" value="Genomic_DNA"/>
</dbReference>
<evidence type="ECO:0000256" key="1">
    <source>
        <dbReference type="SAM" id="Phobius"/>
    </source>
</evidence>
<accession>A0AAJ6DBM9</accession>